<comment type="similarity">
    <text evidence="8">Belongs to the Integrator subunit 13 family.</text>
</comment>
<dbReference type="GO" id="GO:0007346">
    <property type="term" value="P:regulation of mitotic cell cycle"/>
    <property type="evidence" value="ECO:0007669"/>
    <property type="project" value="TreeGrafter"/>
</dbReference>
<evidence type="ECO:0000256" key="8">
    <source>
        <dbReference type="ARBA" id="ARBA00061603"/>
    </source>
</evidence>
<evidence type="ECO:0000256" key="3">
    <source>
        <dbReference type="ARBA" id="ARBA00022490"/>
    </source>
</evidence>
<dbReference type="OrthoDB" id="5844105at2759"/>
<evidence type="ECO:0000256" key="1">
    <source>
        <dbReference type="ARBA" id="ARBA00004123"/>
    </source>
</evidence>
<evidence type="ECO:0000256" key="5">
    <source>
        <dbReference type="ARBA" id="ARBA00022776"/>
    </source>
</evidence>
<dbReference type="InterPro" id="IPR019355">
    <property type="entry name" value="Cell_cycle_regulator_Mat89Bb"/>
</dbReference>
<dbReference type="AlphaFoldDB" id="A0A8S4NLR5"/>
<sequence>MAGDCNKTVLVLDRSPIFASSSKQTVEFDIFTKAKAGMIPLAPIVKSLWTCSVEAAIEFCRIIYDLFPTEKLVRMVVSDRSAAVLNNWTPGQQNINLLLNCLGAIPPPSIEDPADDCTVIHGLASAVQALCDASADQEGEPNNGTIVCLTSAKSEAQIRILETYVQDAITRHNKTNDSLLPIDHCHLVIIHTVPVGDVSPIQERTVREVSPVLSSEVLVSQSGRYMAVKLIQLAVKFFDLCLTTVTGIPMKEEQNASSSANYDVELLHRKAAHQDFFKSGHADGVLIPSKEDLCLESVSLKWCNPKSNFVELHQCTGAYRITPVDVNSRPSMCLTNFLLSGRAVMLEQPRKSGTKLISHMLTSHGGEIYIHTMATNRSILEETPSISEGLGGRITDYRITDFGELMKDCRLAPRLSQLNEGEPLPIDRAKGQIERLTRVWPIVISDTIIFNMLSHLDPLPSLISKETLDEDDVLECKKAIYHVVGMESRHEPLPVPASGGTRGKGTKRDSQYRQMWSELETLIRSYVDTSDNHKQVLDCLLECKKPDLERPGSGASGTLKIAEKPAIKEEKLDEAEQALKSLEKYQRLTEREKSDLNIKTETDSPMSPPPVKKFKTNEGSINKTAGSQSILSIWTNRLNAVNAMRHAEFTGRLEGTNNKYELYQHLKEDLDNTVDTKPNIKTLTGQNKPQIKPLLGTHVKPPVSMHNRIK</sequence>
<keyword evidence="5" id="KW-0498">Mitosis</keyword>
<evidence type="ECO:0000256" key="2">
    <source>
        <dbReference type="ARBA" id="ARBA00004496"/>
    </source>
</evidence>
<evidence type="ECO:0008006" key="12">
    <source>
        <dbReference type="Google" id="ProtNLM"/>
    </source>
</evidence>
<keyword evidence="4" id="KW-0132">Cell division</keyword>
<keyword evidence="11" id="KW-1185">Reference proteome</keyword>
<evidence type="ECO:0000313" key="11">
    <source>
        <dbReference type="Proteomes" id="UP000749559"/>
    </source>
</evidence>
<evidence type="ECO:0000256" key="6">
    <source>
        <dbReference type="ARBA" id="ARBA00023242"/>
    </source>
</evidence>
<keyword evidence="3" id="KW-0963">Cytoplasm</keyword>
<proteinExistence type="inferred from homology"/>
<keyword evidence="6" id="KW-0539">Nucleus</keyword>
<comment type="subcellular location">
    <subcellularLocation>
        <location evidence="2">Cytoplasm</location>
    </subcellularLocation>
    <subcellularLocation>
        <location evidence="1">Nucleus</location>
    </subcellularLocation>
</comment>
<dbReference type="GO" id="GO:0005737">
    <property type="term" value="C:cytoplasm"/>
    <property type="evidence" value="ECO:0007669"/>
    <property type="project" value="UniProtKB-SubCell"/>
</dbReference>
<feature type="region of interest" description="Disordered" evidence="9">
    <location>
        <begin position="491"/>
        <end position="510"/>
    </location>
</feature>
<dbReference type="Proteomes" id="UP000749559">
    <property type="component" value="Unassembled WGS sequence"/>
</dbReference>
<organism evidence="10 11">
    <name type="scientific">Owenia fusiformis</name>
    <name type="common">Polychaete worm</name>
    <dbReference type="NCBI Taxonomy" id="6347"/>
    <lineage>
        <taxon>Eukaryota</taxon>
        <taxon>Metazoa</taxon>
        <taxon>Spiralia</taxon>
        <taxon>Lophotrochozoa</taxon>
        <taxon>Annelida</taxon>
        <taxon>Polychaeta</taxon>
        <taxon>Sedentaria</taxon>
        <taxon>Canalipalpata</taxon>
        <taxon>Sabellida</taxon>
        <taxon>Oweniida</taxon>
        <taxon>Oweniidae</taxon>
        <taxon>Owenia</taxon>
    </lineage>
</organism>
<evidence type="ECO:0000256" key="4">
    <source>
        <dbReference type="ARBA" id="ARBA00022618"/>
    </source>
</evidence>
<dbReference type="Pfam" id="PF10221">
    <property type="entry name" value="Mat89Bb"/>
    <property type="match status" value="1"/>
</dbReference>
<protein>
    <recommendedName>
        <fullName evidence="12">Protein asunder</fullName>
    </recommendedName>
</protein>
<dbReference type="GO" id="GO:0051301">
    <property type="term" value="P:cell division"/>
    <property type="evidence" value="ECO:0007669"/>
    <property type="project" value="UniProtKB-KW"/>
</dbReference>
<keyword evidence="7" id="KW-0131">Cell cycle</keyword>
<gene>
    <name evidence="10" type="ORF">OFUS_LOCUS8953</name>
</gene>
<name>A0A8S4NLR5_OWEFU</name>
<feature type="region of interest" description="Disordered" evidence="9">
    <location>
        <begin position="685"/>
        <end position="710"/>
    </location>
</feature>
<dbReference type="GO" id="GO:0032039">
    <property type="term" value="C:integrator complex"/>
    <property type="evidence" value="ECO:0007669"/>
    <property type="project" value="TreeGrafter"/>
</dbReference>
<accession>A0A8S4NLR5</accession>
<feature type="region of interest" description="Disordered" evidence="9">
    <location>
        <begin position="599"/>
        <end position="620"/>
    </location>
</feature>
<evidence type="ECO:0000256" key="7">
    <source>
        <dbReference type="ARBA" id="ARBA00023306"/>
    </source>
</evidence>
<dbReference type="PANTHER" id="PTHR12955">
    <property type="entry name" value="SARCOMA ANTIGEN NY-SAR-95-RELATED"/>
    <property type="match status" value="1"/>
</dbReference>
<comment type="caution">
    <text evidence="10">The sequence shown here is derived from an EMBL/GenBank/DDBJ whole genome shotgun (WGS) entry which is preliminary data.</text>
</comment>
<evidence type="ECO:0000256" key="9">
    <source>
        <dbReference type="SAM" id="MobiDB-lite"/>
    </source>
</evidence>
<dbReference type="EMBL" id="CAIIXF020000005">
    <property type="protein sequence ID" value="CAH1782511.1"/>
    <property type="molecule type" value="Genomic_DNA"/>
</dbReference>
<evidence type="ECO:0000313" key="10">
    <source>
        <dbReference type="EMBL" id="CAH1782511.1"/>
    </source>
</evidence>
<dbReference type="GO" id="GO:0051642">
    <property type="term" value="P:centrosome localization"/>
    <property type="evidence" value="ECO:0007669"/>
    <property type="project" value="TreeGrafter"/>
</dbReference>
<reference evidence="10" key="1">
    <citation type="submission" date="2022-03" db="EMBL/GenBank/DDBJ databases">
        <authorList>
            <person name="Martin C."/>
        </authorList>
    </citation>
    <scope>NUCLEOTIDE SEQUENCE</scope>
</reference>
<dbReference type="PANTHER" id="PTHR12955:SF1">
    <property type="entry name" value="INTEGRATOR COMPLEX SUBUNIT 13"/>
    <property type="match status" value="1"/>
</dbReference>